<dbReference type="RefSeq" id="WP_267625157.1">
    <property type="nucleotide sequence ID" value="NZ_JAODIW010000010.1"/>
</dbReference>
<name>A0ABD5P760_9EURY</name>
<organism evidence="1 2">
    <name type="scientific">Halobium salinum</name>
    <dbReference type="NCBI Taxonomy" id="1364940"/>
    <lineage>
        <taxon>Archaea</taxon>
        <taxon>Methanobacteriati</taxon>
        <taxon>Methanobacteriota</taxon>
        <taxon>Stenosarchaea group</taxon>
        <taxon>Halobacteria</taxon>
        <taxon>Halobacteriales</taxon>
        <taxon>Haloferacaceae</taxon>
        <taxon>Halobium</taxon>
    </lineage>
</organism>
<accession>A0ABD5P760</accession>
<keyword evidence="1" id="KW-0808">Transferase</keyword>
<dbReference type="InterPro" id="IPR029044">
    <property type="entry name" value="Nucleotide-diphossugar_trans"/>
</dbReference>
<dbReference type="GO" id="GO:0016740">
    <property type="term" value="F:transferase activity"/>
    <property type="evidence" value="ECO:0007669"/>
    <property type="project" value="UniProtKB-KW"/>
</dbReference>
<gene>
    <name evidence="1" type="ORF">ACFO0N_02020</name>
</gene>
<evidence type="ECO:0000313" key="2">
    <source>
        <dbReference type="Proteomes" id="UP001595921"/>
    </source>
</evidence>
<dbReference type="EMBL" id="JBHSDS010000002">
    <property type="protein sequence ID" value="MFC4356720.1"/>
    <property type="molecule type" value="Genomic_DNA"/>
</dbReference>
<comment type="caution">
    <text evidence="1">The sequence shown here is derived from an EMBL/GenBank/DDBJ whole genome shotgun (WGS) entry which is preliminary data.</text>
</comment>
<dbReference type="Proteomes" id="UP001595921">
    <property type="component" value="Unassembled WGS sequence"/>
</dbReference>
<proteinExistence type="predicted"/>
<dbReference type="AlphaFoldDB" id="A0ABD5P760"/>
<keyword evidence="2" id="KW-1185">Reference proteome</keyword>
<sequence>MEYVQERITTLHDLGLVREPGGLDAPTDDTVVVVPMTEREYAGLAAERVLAELERVDPARVVVPLRAPAERAGPFRDWLAEFDLDLDVLWCDGPHVAALLADHGLGGARGKGRDVWLALGHALAGDQRYVVCHDADTRSYRADYVPRLLFPLSRGHEFSKGYYARVENGRLYGRLFRLFYVPLVRALADAHHAPVVDYLDSFRYALAGEFAATADLAAELRIERSWGLEVGTLADAFRVAGVEGSAQVDLGRYEHDHRAVGGPTGLSDMSEAVGEALLRTVEGAGVAPDYDTLGDRYLTTARGLVDSYAADAAFNALDYDRAGEREQVEQYAEAISPPGEDTRLPAWTDAPFDAEAVVAAATDDLAEVC</sequence>
<protein>
    <submittedName>
        <fullName evidence="1">Glycosyl transferase family 2</fullName>
    </submittedName>
</protein>
<dbReference type="SUPFAM" id="SSF53448">
    <property type="entry name" value="Nucleotide-diphospho-sugar transferases"/>
    <property type="match status" value="1"/>
</dbReference>
<evidence type="ECO:0000313" key="1">
    <source>
        <dbReference type="EMBL" id="MFC4356720.1"/>
    </source>
</evidence>
<dbReference type="Gene3D" id="3.90.550.10">
    <property type="entry name" value="Spore Coat Polysaccharide Biosynthesis Protein SpsA, Chain A"/>
    <property type="match status" value="1"/>
</dbReference>
<reference evidence="1 2" key="1">
    <citation type="journal article" date="2019" name="Int. J. Syst. Evol. Microbiol.">
        <title>The Global Catalogue of Microorganisms (GCM) 10K type strain sequencing project: providing services to taxonomists for standard genome sequencing and annotation.</title>
        <authorList>
            <consortium name="The Broad Institute Genomics Platform"/>
            <consortium name="The Broad Institute Genome Sequencing Center for Infectious Disease"/>
            <person name="Wu L."/>
            <person name="Ma J."/>
        </authorList>
    </citation>
    <scope>NUCLEOTIDE SEQUENCE [LARGE SCALE GENOMIC DNA]</scope>
    <source>
        <strain evidence="1 2">CGMCC 1.12553</strain>
    </source>
</reference>